<protein>
    <submittedName>
        <fullName evidence="1">Uncharacterized protein</fullName>
    </submittedName>
</protein>
<keyword evidence="2" id="KW-1185">Reference proteome</keyword>
<dbReference type="RefSeq" id="WP_185031000.1">
    <property type="nucleotide sequence ID" value="NZ_JACHMQ010000001.1"/>
</dbReference>
<organism evidence="1 2">
    <name type="scientific">Actinomadura coerulea</name>
    <dbReference type="NCBI Taxonomy" id="46159"/>
    <lineage>
        <taxon>Bacteria</taxon>
        <taxon>Bacillati</taxon>
        <taxon>Actinomycetota</taxon>
        <taxon>Actinomycetes</taxon>
        <taxon>Streptosporangiales</taxon>
        <taxon>Thermomonosporaceae</taxon>
        <taxon>Actinomadura</taxon>
    </lineage>
</organism>
<dbReference type="Proteomes" id="UP000546324">
    <property type="component" value="Unassembled WGS sequence"/>
</dbReference>
<sequence length="112" mass="12480">MQSTPSYIETKERFYARTVVVEVLLSGAAQVDKPAGDRVLTLFDTIRGSSRRELEGSALREAKRRLRGRVAPDAPLRVRLRDGFFGAASERRYAAAPYYAAIVDVYISRDAA</sequence>
<dbReference type="EMBL" id="JACHMQ010000001">
    <property type="protein sequence ID" value="MBB6399237.1"/>
    <property type="molecule type" value="Genomic_DNA"/>
</dbReference>
<gene>
    <name evidence="1" type="ORF">BKA00_006151</name>
</gene>
<name>A0A7X0G4K8_9ACTN</name>
<proteinExistence type="predicted"/>
<accession>A0A7X0G4K8</accession>
<evidence type="ECO:0000313" key="2">
    <source>
        <dbReference type="Proteomes" id="UP000546324"/>
    </source>
</evidence>
<comment type="caution">
    <text evidence="1">The sequence shown here is derived from an EMBL/GenBank/DDBJ whole genome shotgun (WGS) entry which is preliminary data.</text>
</comment>
<evidence type="ECO:0000313" key="1">
    <source>
        <dbReference type="EMBL" id="MBB6399237.1"/>
    </source>
</evidence>
<reference evidence="1 2" key="1">
    <citation type="submission" date="2020-08" db="EMBL/GenBank/DDBJ databases">
        <title>Sequencing the genomes of 1000 actinobacteria strains.</title>
        <authorList>
            <person name="Klenk H.-P."/>
        </authorList>
    </citation>
    <scope>NUCLEOTIDE SEQUENCE [LARGE SCALE GENOMIC DNA]</scope>
    <source>
        <strain evidence="1 2">DSM 43675</strain>
    </source>
</reference>
<dbReference type="AlphaFoldDB" id="A0A7X0G4K8"/>